<evidence type="ECO:0000256" key="10">
    <source>
        <dbReference type="SAM" id="MobiDB-lite"/>
    </source>
</evidence>
<reference evidence="12 14" key="1">
    <citation type="journal article" date="2013" name="Genome Biol.">
        <title>Draft genome of the mountain pine beetle, Dendroctonus ponderosae Hopkins, a major forest pest.</title>
        <authorList>
            <person name="Keeling C.I."/>
            <person name="Yuen M.M."/>
            <person name="Liao N.Y."/>
            <person name="Docking T.R."/>
            <person name="Chan S.K."/>
            <person name="Taylor G.A."/>
            <person name="Palmquist D.L."/>
            <person name="Jackman S.D."/>
            <person name="Nguyen A."/>
            <person name="Li M."/>
            <person name="Henderson H."/>
            <person name="Janes J.K."/>
            <person name="Zhao Y."/>
            <person name="Pandoh P."/>
            <person name="Moore R."/>
            <person name="Sperling F.A."/>
            <person name="Huber D.P."/>
            <person name="Birol I."/>
            <person name="Jones S.J."/>
            <person name="Bohlmann J."/>
        </authorList>
    </citation>
    <scope>NUCLEOTIDE SEQUENCE</scope>
</reference>
<dbReference type="Proteomes" id="UP000019118">
    <property type="component" value="Unassembled WGS sequence"/>
</dbReference>
<feature type="non-terminal residue" evidence="12">
    <location>
        <position position="1"/>
    </location>
</feature>
<keyword evidence="8" id="KW-0804">Transcription</keyword>
<evidence type="ECO:0000256" key="1">
    <source>
        <dbReference type="ARBA" id="ARBA00004604"/>
    </source>
</evidence>
<keyword evidence="4" id="KW-0863">Zinc-finger</keyword>
<name>N6U430_DENPD</name>
<evidence type="ECO:0000256" key="3">
    <source>
        <dbReference type="ARBA" id="ARBA00022723"/>
    </source>
</evidence>
<keyword evidence="9" id="KW-0539">Nucleus</keyword>
<protein>
    <recommendedName>
        <fullName evidence="11">Rrn7/TAF1B C-terminal cyclin domain-containing protein</fullName>
    </recommendedName>
</protein>
<feature type="domain" description="Rrn7/TAF1B C-terminal cyclin" evidence="11">
    <location>
        <begin position="315"/>
        <end position="444"/>
    </location>
</feature>
<dbReference type="GO" id="GO:0005668">
    <property type="term" value="C:RNA polymerase transcription factor SL1 complex"/>
    <property type="evidence" value="ECO:0007669"/>
    <property type="project" value="TreeGrafter"/>
</dbReference>
<keyword evidence="7" id="KW-0238">DNA-binding</keyword>
<evidence type="ECO:0000256" key="7">
    <source>
        <dbReference type="ARBA" id="ARBA00023125"/>
    </source>
</evidence>
<comment type="subcellular location">
    <subcellularLocation>
        <location evidence="1">Nucleus</location>
        <location evidence="1">Nucleolus</location>
    </subcellularLocation>
</comment>
<feature type="region of interest" description="Disordered" evidence="10">
    <location>
        <begin position="133"/>
        <end position="156"/>
    </location>
</feature>
<evidence type="ECO:0000313" key="14">
    <source>
        <dbReference type="Proteomes" id="UP000019118"/>
    </source>
</evidence>
<evidence type="ECO:0000313" key="12">
    <source>
        <dbReference type="EMBL" id="ENN73347.1"/>
    </source>
</evidence>
<gene>
    <name evidence="13" type="primary">109542022</name>
    <name evidence="12" type="ORF">YQE_10027</name>
</gene>
<dbReference type="GO" id="GO:0001164">
    <property type="term" value="F:RNA polymerase I core promoter sequence-specific DNA binding"/>
    <property type="evidence" value="ECO:0007669"/>
    <property type="project" value="InterPro"/>
</dbReference>
<dbReference type="InterPro" id="IPR048538">
    <property type="entry name" value="Rrn7_cyclin_C"/>
</dbReference>
<dbReference type="OrthoDB" id="10069252at2759"/>
<evidence type="ECO:0000256" key="5">
    <source>
        <dbReference type="ARBA" id="ARBA00022833"/>
    </source>
</evidence>
<comment type="similarity">
    <text evidence="2">Belongs to the RRN7/TAF1B family.</text>
</comment>
<dbReference type="GO" id="GO:0042790">
    <property type="term" value="P:nucleolar large rRNA transcription by RNA polymerase I"/>
    <property type="evidence" value="ECO:0007669"/>
    <property type="project" value="TreeGrafter"/>
</dbReference>
<accession>N6U430</accession>
<dbReference type="PANTHER" id="PTHR31576">
    <property type="entry name" value="TATA BOX-BINDING PROTEIN-ASSOCIATED FACTOR RNA POLYMERASE I SUBUNIT B"/>
    <property type="match status" value="1"/>
</dbReference>
<evidence type="ECO:0000256" key="8">
    <source>
        <dbReference type="ARBA" id="ARBA00023163"/>
    </source>
</evidence>
<dbReference type="InterPro" id="IPR033599">
    <property type="entry name" value="TAF1B/Rrn7"/>
</dbReference>
<dbReference type="EnsemblMetazoa" id="XM_019911049.1">
    <property type="protein sequence ID" value="XP_019766608.1"/>
    <property type="gene ID" value="LOC109542022"/>
</dbReference>
<proteinExistence type="inferred from homology"/>
<dbReference type="GO" id="GO:0008270">
    <property type="term" value="F:zinc ion binding"/>
    <property type="evidence" value="ECO:0007669"/>
    <property type="project" value="UniProtKB-KW"/>
</dbReference>
<evidence type="ECO:0000256" key="2">
    <source>
        <dbReference type="ARBA" id="ARBA00006899"/>
    </source>
</evidence>
<keyword evidence="5" id="KW-0862">Zinc</keyword>
<feature type="compositionally biased region" description="Basic residues" evidence="10">
    <location>
        <begin position="133"/>
        <end position="142"/>
    </location>
</feature>
<dbReference type="AlphaFoldDB" id="N6U430"/>
<keyword evidence="3" id="KW-0479">Metal-binding</keyword>
<evidence type="ECO:0000313" key="13">
    <source>
        <dbReference type="EnsemblMetazoa" id="XP_019766608.1"/>
    </source>
</evidence>
<evidence type="ECO:0000259" key="11">
    <source>
        <dbReference type="Pfam" id="PF20645"/>
    </source>
</evidence>
<dbReference type="PANTHER" id="PTHR31576:SF2">
    <property type="entry name" value="TATA BOX-BINDING PROTEIN-ASSOCIATED FACTOR RNA POLYMERASE I SUBUNIT B"/>
    <property type="match status" value="1"/>
</dbReference>
<sequence>MEEAGLECDVCGGINFHKESGHFYCNECQTQSQQVQEHVFEHTGYSVTAAKKIQKTRDEKQDQQLTSWECYNIVLKGLTNELLALGADPQLKSVVRLLWMKYLHQCEVFDVKSNKLPKVSVLGSQKDIAILYNRKKRKRSRSRPSSTTGSISERRVRAAKKRALLKSEYEQLSQSQSLTQDSTLMNSLSDLASGSEKSDNEEIQYNKSSIKELNRLMSKRHRKEHQLDIDGDLECHKIDFKSCSSRFRTSPVKLSAHTLYNILYIGLLIVQDSVQLGDLLRFIREGHVSFECFRHFFDENTPEKAINLPHKNQKLLSNGSFRKRTAELVRFLGVYKYISTPDLRMLCSRYCTELNLPEAVFECAEKLIATTAPEMAYTERSKAVPNYEGRAMSFLLVALKLLFGLDGVTEQHLSEYADILTNSNVGSRMFNLEKWLQFIADRTALMKKYHMPTALREDGKCDSDLYLRYLRIQGVKYSGSHRKIHREVQDYLQVLEKVLEDEDDDEEEGVKFEPSLTPFLTYSAQLKLNLELPSLDETFLHDSLDFLLRPNKYLKLLGTRQIRNGGANEDFHIEEPMYLYNASIYLGKKNKQPVPVKIVDEQEDDGSVRRYLESQRKVTLKTTDVKVFLYNWHQSQQKQFEKNRILLRRTSEKVQIPSNAKPHGKYPEHFHPFERYWMNVPINPVAYYLTKQDIKGIVDKFPNSLQLIFKESCRIIEQDINELFAEFSLTELYMAYCVDFSSGKKTNENKPLIELKDAVRACRRNW</sequence>
<evidence type="ECO:0000256" key="9">
    <source>
        <dbReference type="ARBA" id="ARBA00023242"/>
    </source>
</evidence>
<evidence type="ECO:0000256" key="6">
    <source>
        <dbReference type="ARBA" id="ARBA00023015"/>
    </source>
</evidence>
<dbReference type="EMBL" id="KB741168">
    <property type="protein sequence ID" value="ENN73347.1"/>
    <property type="molecule type" value="Genomic_DNA"/>
</dbReference>
<evidence type="ECO:0000256" key="4">
    <source>
        <dbReference type="ARBA" id="ARBA00022771"/>
    </source>
</evidence>
<keyword evidence="6" id="KW-0805">Transcription regulation</keyword>
<dbReference type="HOGENOM" id="CLU_364989_0_0_1"/>
<dbReference type="OMA" id="REGYYYC"/>
<dbReference type="Pfam" id="PF20645">
    <property type="entry name" value="Rrn7_cyclin_C"/>
    <property type="match status" value="1"/>
</dbReference>
<dbReference type="GO" id="GO:0070860">
    <property type="term" value="C:RNA polymerase I core factor complex"/>
    <property type="evidence" value="ECO:0007669"/>
    <property type="project" value="InterPro"/>
</dbReference>
<keyword evidence="14" id="KW-1185">Reference proteome</keyword>
<organism evidence="12">
    <name type="scientific">Dendroctonus ponderosae</name>
    <name type="common">Mountain pine beetle</name>
    <dbReference type="NCBI Taxonomy" id="77166"/>
    <lineage>
        <taxon>Eukaryota</taxon>
        <taxon>Metazoa</taxon>
        <taxon>Ecdysozoa</taxon>
        <taxon>Arthropoda</taxon>
        <taxon>Hexapoda</taxon>
        <taxon>Insecta</taxon>
        <taxon>Pterygota</taxon>
        <taxon>Neoptera</taxon>
        <taxon>Endopterygota</taxon>
        <taxon>Coleoptera</taxon>
        <taxon>Polyphaga</taxon>
        <taxon>Cucujiformia</taxon>
        <taxon>Curculionidae</taxon>
        <taxon>Scolytinae</taxon>
        <taxon>Dendroctonus</taxon>
    </lineage>
</organism>
<reference evidence="13" key="2">
    <citation type="submission" date="2024-08" db="UniProtKB">
        <authorList>
            <consortium name="EnsemblMetazoa"/>
        </authorList>
    </citation>
    <scope>IDENTIFICATION</scope>
</reference>